<dbReference type="Proteomes" id="UP000523161">
    <property type="component" value="Unassembled WGS sequence"/>
</dbReference>
<keyword evidence="15" id="KW-1185">Reference proteome</keyword>
<dbReference type="GO" id="GO:0005524">
    <property type="term" value="F:ATP binding"/>
    <property type="evidence" value="ECO:0007669"/>
    <property type="project" value="UniProtKB-KW"/>
</dbReference>
<gene>
    <name evidence="14" type="primary">msbA</name>
    <name evidence="14" type="ORF">HRH59_04945</name>
</gene>
<dbReference type="InterPro" id="IPR017871">
    <property type="entry name" value="ABC_transporter-like_CS"/>
</dbReference>
<dbReference type="SMART" id="SM00382">
    <property type="entry name" value="AAA"/>
    <property type="match status" value="1"/>
</dbReference>
<dbReference type="Pfam" id="PF00664">
    <property type="entry name" value="ABC_membrane"/>
    <property type="match status" value="1"/>
</dbReference>
<organism evidence="14 15">
    <name type="scientific">Rheinheimera lutimaris</name>
    <dbReference type="NCBI Taxonomy" id="2740584"/>
    <lineage>
        <taxon>Bacteria</taxon>
        <taxon>Pseudomonadati</taxon>
        <taxon>Pseudomonadota</taxon>
        <taxon>Gammaproteobacteria</taxon>
        <taxon>Chromatiales</taxon>
        <taxon>Chromatiaceae</taxon>
        <taxon>Rheinheimera</taxon>
    </lineage>
</organism>
<dbReference type="SUPFAM" id="SSF52540">
    <property type="entry name" value="P-loop containing nucleoside triphosphate hydrolases"/>
    <property type="match status" value="1"/>
</dbReference>
<dbReference type="PANTHER" id="PTHR43394:SF1">
    <property type="entry name" value="ATP-BINDING CASSETTE SUB-FAMILY B MEMBER 10, MITOCHONDRIAL"/>
    <property type="match status" value="1"/>
</dbReference>
<feature type="transmembrane region" description="Helical" evidence="11">
    <location>
        <begin position="21"/>
        <end position="45"/>
    </location>
</feature>
<evidence type="ECO:0000256" key="1">
    <source>
        <dbReference type="ARBA" id="ARBA00004651"/>
    </source>
</evidence>
<dbReference type="Gene3D" id="1.20.1560.10">
    <property type="entry name" value="ABC transporter type 1, transmembrane domain"/>
    <property type="match status" value="1"/>
</dbReference>
<evidence type="ECO:0000256" key="4">
    <source>
        <dbReference type="ARBA" id="ARBA00022692"/>
    </source>
</evidence>
<evidence type="ECO:0000256" key="11">
    <source>
        <dbReference type="SAM" id="Phobius"/>
    </source>
</evidence>
<dbReference type="PROSITE" id="PS50929">
    <property type="entry name" value="ABC_TM1F"/>
    <property type="match status" value="1"/>
</dbReference>
<dbReference type="RefSeq" id="WP_173500169.1">
    <property type="nucleotide sequence ID" value="NZ_JABSOD010000004.1"/>
</dbReference>
<evidence type="ECO:0000313" key="14">
    <source>
        <dbReference type="EMBL" id="NRQ41921.1"/>
    </source>
</evidence>
<keyword evidence="6 14" id="KW-0067">ATP-binding</keyword>
<dbReference type="EMBL" id="JABSOD010000004">
    <property type="protein sequence ID" value="NRQ41921.1"/>
    <property type="molecule type" value="Genomic_DNA"/>
</dbReference>
<dbReference type="FunFam" id="3.40.50.300:FF:000140">
    <property type="entry name" value="Lipid A export ATP-binding/permease protein MsbA"/>
    <property type="match status" value="1"/>
</dbReference>
<dbReference type="PROSITE" id="PS50893">
    <property type="entry name" value="ABC_TRANSPORTER_2"/>
    <property type="match status" value="1"/>
</dbReference>
<keyword evidence="2" id="KW-0813">Transport</keyword>
<feature type="transmembrane region" description="Helical" evidence="11">
    <location>
        <begin position="168"/>
        <end position="185"/>
    </location>
</feature>
<evidence type="ECO:0000256" key="5">
    <source>
        <dbReference type="ARBA" id="ARBA00022741"/>
    </source>
</evidence>
<dbReference type="Pfam" id="PF00005">
    <property type="entry name" value="ABC_tran"/>
    <property type="match status" value="1"/>
</dbReference>
<reference evidence="14 15" key="1">
    <citation type="submission" date="2020-06" db="EMBL/GenBank/DDBJ databases">
        <title>Rheinheimera sp. nov., a marine bacterium isolated from coastal.</title>
        <authorList>
            <person name="Yu Q."/>
            <person name="Qi Y."/>
            <person name="Pu J."/>
        </authorList>
    </citation>
    <scope>NUCLEOTIDE SEQUENCE [LARGE SCALE GENOMIC DNA]</scope>
    <source>
        <strain evidence="14 15">YQF-2</strain>
    </source>
</reference>
<dbReference type="CDD" id="cd18552">
    <property type="entry name" value="ABC_6TM_MsbA_like"/>
    <property type="match status" value="1"/>
</dbReference>
<evidence type="ECO:0000256" key="2">
    <source>
        <dbReference type="ARBA" id="ARBA00022448"/>
    </source>
</evidence>
<dbReference type="GO" id="GO:0016887">
    <property type="term" value="F:ATP hydrolysis activity"/>
    <property type="evidence" value="ECO:0007669"/>
    <property type="project" value="InterPro"/>
</dbReference>
<feature type="domain" description="ABC transporter" evidence="12">
    <location>
        <begin position="341"/>
        <end position="577"/>
    </location>
</feature>
<comment type="caution">
    <text evidence="14">The sequence shown here is derived from an EMBL/GenBank/DDBJ whole genome shotgun (WGS) entry which is preliminary data.</text>
</comment>
<keyword evidence="10 11" id="KW-0472">Membrane</keyword>
<evidence type="ECO:0000256" key="9">
    <source>
        <dbReference type="ARBA" id="ARBA00023055"/>
    </source>
</evidence>
<keyword evidence="7" id="KW-1278">Translocase</keyword>
<dbReference type="SUPFAM" id="SSF90123">
    <property type="entry name" value="ABC transporter transmembrane region"/>
    <property type="match status" value="1"/>
</dbReference>
<comment type="subcellular location">
    <subcellularLocation>
        <location evidence="1">Cell membrane</location>
        <topology evidence="1">Multi-pass membrane protein</topology>
    </subcellularLocation>
</comment>
<evidence type="ECO:0000256" key="6">
    <source>
        <dbReference type="ARBA" id="ARBA00022840"/>
    </source>
</evidence>
<evidence type="ECO:0000313" key="15">
    <source>
        <dbReference type="Proteomes" id="UP000523161"/>
    </source>
</evidence>
<dbReference type="InterPro" id="IPR011917">
    <property type="entry name" value="ABC_transpr_lipidA"/>
</dbReference>
<sequence>MAASQFTSPATFRRLLGYVKPYRLGFAAAAFGMLGYALVDVFFISQLEDFIDIGINQKNTDYLRYAPLFIIGIFILRGVFNFIASYCLNWVGTHAVQEMRQQLFRHYMRLPVSFHDQHSTGELISKVTYNTEQIKQATSKALAVLLREGVFVIGLLVMMFWISWQLSSIFLLIAPVIAIVVRLVSKRFRLLSRNIQGAMGEVTTCSEQMLNGHKVILSFGGQQIEEQRFATVNNLTRRQDVKMEATRAISVSSIQIIASFALAFVIYMASFPEMLDSLTAGKFTTIVGSMMMLLRPLKQLTTVNSEFQRGLTAANSVFEVLDQPVEQDTGTTVLDNVSGNIQFNNVNFSYPGHDKQVLFDISFNAAAGKTIALVGRSGSGKTTISSLLPRFYEVTDGDILIDGHNIRDCTLASLRRQLAVVSQHVTLFNDSIANNITYGCTEPVSREHLLQVAEKAHVLEFAENLKDGLDTVIGENGVSLSGGQRQRIAIARALLREAPILVLDEATSALDTESERKIQAALNELLKGRTSIVIAHRLSTIENADSIIVMDQGRIVEQGDHATLLAQDGAYAQLYKLQFGEQQ</sequence>
<dbReference type="InterPro" id="IPR039421">
    <property type="entry name" value="Type_1_exporter"/>
</dbReference>
<evidence type="ECO:0000256" key="10">
    <source>
        <dbReference type="ARBA" id="ARBA00023136"/>
    </source>
</evidence>
<evidence type="ECO:0000256" key="3">
    <source>
        <dbReference type="ARBA" id="ARBA00022475"/>
    </source>
</evidence>
<proteinExistence type="predicted"/>
<name>A0A7Y5AP41_9GAMM</name>
<keyword evidence="9" id="KW-0445">Lipid transport</keyword>
<keyword evidence="3" id="KW-1003">Cell membrane</keyword>
<dbReference type="InterPro" id="IPR027417">
    <property type="entry name" value="P-loop_NTPase"/>
</dbReference>
<feature type="transmembrane region" description="Helical" evidence="11">
    <location>
        <begin position="248"/>
        <end position="269"/>
    </location>
</feature>
<dbReference type="GO" id="GO:0034040">
    <property type="term" value="F:ATPase-coupled lipid transmembrane transporter activity"/>
    <property type="evidence" value="ECO:0007669"/>
    <property type="project" value="InterPro"/>
</dbReference>
<dbReference type="AlphaFoldDB" id="A0A7Y5AP41"/>
<dbReference type="NCBIfam" id="TIGR02203">
    <property type="entry name" value="MsbA_lipidA"/>
    <property type="match status" value="1"/>
</dbReference>
<evidence type="ECO:0000256" key="7">
    <source>
        <dbReference type="ARBA" id="ARBA00022967"/>
    </source>
</evidence>
<dbReference type="Gene3D" id="3.40.50.300">
    <property type="entry name" value="P-loop containing nucleotide triphosphate hydrolases"/>
    <property type="match status" value="1"/>
</dbReference>
<accession>A0A7Y5AP41</accession>
<dbReference type="GO" id="GO:0015421">
    <property type="term" value="F:ABC-type oligopeptide transporter activity"/>
    <property type="evidence" value="ECO:0007669"/>
    <property type="project" value="TreeGrafter"/>
</dbReference>
<feature type="transmembrane region" description="Helical" evidence="11">
    <location>
        <begin position="65"/>
        <end position="91"/>
    </location>
</feature>
<dbReference type="PANTHER" id="PTHR43394">
    <property type="entry name" value="ATP-DEPENDENT PERMEASE MDL1, MITOCHONDRIAL"/>
    <property type="match status" value="1"/>
</dbReference>
<dbReference type="GO" id="GO:0005886">
    <property type="term" value="C:plasma membrane"/>
    <property type="evidence" value="ECO:0007669"/>
    <property type="project" value="UniProtKB-SubCell"/>
</dbReference>
<protein>
    <submittedName>
        <fullName evidence="14">Lipid A export permease/ATP-binding protein MsbA</fullName>
    </submittedName>
</protein>
<dbReference type="InterPro" id="IPR011527">
    <property type="entry name" value="ABC1_TM_dom"/>
</dbReference>
<dbReference type="PROSITE" id="PS00211">
    <property type="entry name" value="ABC_TRANSPORTER_1"/>
    <property type="match status" value="1"/>
</dbReference>
<dbReference type="InterPro" id="IPR003593">
    <property type="entry name" value="AAA+_ATPase"/>
</dbReference>
<evidence type="ECO:0000259" key="12">
    <source>
        <dbReference type="PROSITE" id="PS50893"/>
    </source>
</evidence>
<evidence type="ECO:0000259" key="13">
    <source>
        <dbReference type="PROSITE" id="PS50929"/>
    </source>
</evidence>
<feature type="transmembrane region" description="Helical" evidence="11">
    <location>
        <begin position="141"/>
        <end position="162"/>
    </location>
</feature>
<keyword evidence="4 11" id="KW-0812">Transmembrane</keyword>
<feature type="domain" description="ABC transmembrane type-1" evidence="13">
    <location>
        <begin position="27"/>
        <end position="309"/>
    </location>
</feature>
<evidence type="ECO:0000256" key="8">
    <source>
        <dbReference type="ARBA" id="ARBA00022989"/>
    </source>
</evidence>
<dbReference type="InterPro" id="IPR003439">
    <property type="entry name" value="ABC_transporter-like_ATP-bd"/>
</dbReference>
<keyword evidence="8 11" id="KW-1133">Transmembrane helix</keyword>
<dbReference type="InterPro" id="IPR036640">
    <property type="entry name" value="ABC1_TM_sf"/>
</dbReference>
<keyword evidence="5" id="KW-0547">Nucleotide-binding</keyword>